<proteinExistence type="inferred from homology"/>
<dbReference type="AlphaFoldDB" id="A0A913ZMX9"/>
<comment type="similarity">
    <text evidence="2 5">Belongs to the short-chain dehydrogenases/reductases (SDR) family.</text>
</comment>
<keyword evidence="6" id="KW-1133">Transmembrane helix</keyword>
<dbReference type="Gene3D" id="3.40.50.720">
    <property type="entry name" value="NAD(P)-binding Rossmann-like Domain"/>
    <property type="match status" value="1"/>
</dbReference>
<evidence type="ECO:0000313" key="8">
    <source>
        <dbReference type="Proteomes" id="UP000887568"/>
    </source>
</evidence>
<evidence type="ECO:0000256" key="6">
    <source>
        <dbReference type="SAM" id="Phobius"/>
    </source>
</evidence>
<dbReference type="FunFam" id="3.40.50.720:FF:000137">
    <property type="entry name" value="Hydroxysteroid (17-beta) dehydrogenase 3"/>
    <property type="match status" value="1"/>
</dbReference>
<dbReference type="PANTHER" id="PTHR43899:SF13">
    <property type="entry name" value="RH59310P"/>
    <property type="match status" value="1"/>
</dbReference>
<dbReference type="EnsemblMetazoa" id="XM_038197225.1">
    <property type="protein sequence ID" value="XP_038053153.1"/>
    <property type="gene ID" value="LOC119725698"/>
</dbReference>
<evidence type="ECO:0000256" key="2">
    <source>
        <dbReference type="ARBA" id="ARBA00006484"/>
    </source>
</evidence>
<dbReference type="InterPro" id="IPR036291">
    <property type="entry name" value="NAD(P)-bd_dom_sf"/>
</dbReference>
<evidence type="ECO:0000313" key="7">
    <source>
        <dbReference type="EnsemblMetazoa" id="XP_038053153.1"/>
    </source>
</evidence>
<keyword evidence="6" id="KW-0812">Transmembrane</keyword>
<keyword evidence="6" id="KW-0472">Membrane</keyword>
<evidence type="ECO:0000256" key="1">
    <source>
        <dbReference type="ARBA" id="ARBA00004240"/>
    </source>
</evidence>
<dbReference type="RefSeq" id="XP_038053153.1">
    <property type="nucleotide sequence ID" value="XM_038197225.1"/>
</dbReference>
<dbReference type="GeneID" id="119725698"/>
<dbReference type="PRINTS" id="PR00081">
    <property type="entry name" value="GDHRDH"/>
</dbReference>
<dbReference type="Proteomes" id="UP000887568">
    <property type="component" value="Unplaced"/>
</dbReference>
<sequence length="322" mass="34924">MPEFTPFGALNPALATLGAVVAFYAVFRLVTSLLNGLKAFFLAGPLGLSANVKNYGDWAAVTGATDGIGKAYAEQLAAKGLNIILLSRSEDKLNNVAAEIESKYSVKTKTIAVDFTGGEEIYTKIAKEVAGLSIGVLVNNVGISYRFPEYFHEIPDRQKMLMNMLNLNCMSVTQMTSIVLPGMLDRKKGIVVNVSSASGMQPSPLLTVYSATKAYVDYLTRALQTEYASKGIIFQSVLPFFVSTKMSKIRRSSITIPTPTAFVRSALATLGIEDRTNGCLSHSIQGWVVDVAPAWLVNKVTVSMHLGIRKSALRRLEQKKVN</sequence>
<dbReference type="PANTHER" id="PTHR43899">
    <property type="entry name" value="RH59310P"/>
    <property type="match status" value="1"/>
</dbReference>
<protein>
    <submittedName>
        <fullName evidence="7">Uncharacterized protein</fullName>
    </submittedName>
</protein>
<name>A0A913ZMX9_PATMI</name>
<dbReference type="PIRSF" id="PIRSF000126">
    <property type="entry name" value="11-beta-HSD1"/>
    <property type="match status" value="1"/>
</dbReference>
<comment type="subcellular location">
    <subcellularLocation>
        <location evidence="1">Endoplasmic reticulum</location>
    </subcellularLocation>
</comment>
<evidence type="ECO:0000256" key="4">
    <source>
        <dbReference type="ARBA" id="ARBA00023002"/>
    </source>
</evidence>
<evidence type="ECO:0000256" key="5">
    <source>
        <dbReference type="RuleBase" id="RU000363"/>
    </source>
</evidence>
<dbReference type="InterPro" id="IPR002347">
    <property type="entry name" value="SDR_fam"/>
</dbReference>
<dbReference type="OrthoDB" id="5545019at2759"/>
<dbReference type="OMA" id="LVAPGMM"/>
<evidence type="ECO:0000256" key="3">
    <source>
        <dbReference type="ARBA" id="ARBA00022857"/>
    </source>
</evidence>
<keyword evidence="8" id="KW-1185">Reference proteome</keyword>
<dbReference type="PRINTS" id="PR00080">
    <property type="entry name" value="SDRFAMILY"/>
</dbReference>
<dbReference type="PROSITE" id="PS00061">
    <property type="entry name" value="ADH_SHORT"/>
    <property type="match status" value="1"/>
</dbReference>
<reference evidence="7" key="1">
    <citation type="submission" date="2022-11" db="UniProtKB">
        <authorList>
            <consortium name="EnsemblMetazoa"/>
        </authorList>
    </citation>
    <scope>IDENTIFICATION</scope>
</reference>
<accession>A0A913ZMX9</accession>
<dbReference type="GO" id="GO:0016491">
    <property type="term" value="F:oxidoreductase activity"/>
    <property type="evidence" value="ECO:0007669"/>
    <property type="project" value="UniProtKB-KW"/>
</dbReference>
<organism evidence="7 8">
    <name type="scientific">Patiria miniata</name>
    <name type="common">Bat star</name>
    <name type="synonym">Asterina miniata</name>
    <dbReference type="NCBI Taxonomy" id="46514"/>
    <lineage>
        <taxon>Eukaryota</taxon>
        <taxon>Metazoa</taxon>
        <taxon>Echinodermata</taxon>
        <taxon>Eleutherozoa</taxon>
        <taxon>Asterozoa</taxon>
        <taxon>Asteroidea</taxon>
        <taxon>Valvatacea</taxon>
        <taxon>Valvatida</taxon>
        <taxon>Asterinidae</taxon>
        <taxon>Patiria</taxon>
    </lineage>
</organism>
<dbReference type="CDD" id="cd05356">
    <property type="entry name" value="17beta-HSD1_like_SDR_c"/>
    <property type="match status" value="1"/>
</dbReference>
<dbReference type="InterPro" id="IPR020904">
    <property type="entry name" value="Sc_DH/Rdtase_CS"/>
</dbReference>
<dbReference type="Pfam" id="PF00106">
    <property type="entry name" value="adh_short"/>
    <property type="match status" value="1"/>
</dbReference>
<dbReference type="SUPFAM" id="SSF51735">
    <property type="entry name" value="NAD(P)-binding Rossmann-fold domains"/>
    <property type="match status" value="1"/>
</dbReference>
<feature type="transmembrane region" description="Helical" evidence="6">
    <location>
        <begin position="12"/>
        <end position="30"/>
    </location>
</feature>
<keyword evidence="4" id="KW-0560">Oxidoreductase</keyword>
<dbReference type="GO" id="GO:0005783">
    <property type="term" value="C:endoplasmic reticulum"/>
    <property type="evidence" value="ECO:0007669"/>
    <property type="project" value="UniProtKB-SubCell"/>
</dbReference>
<keyword evidence="3" id="KW-0521">NADP</keyword>
<dbReference type="InterPro" id="IPR051019">
    <property type="entry name" value="VLCFA-Steroid_DH"/>
</dbReference>